<dbReference type="InParanoid" id="W2RR46"/>
<dbReference type="Proteomes" id="UP000030752">
    <property type="component" value="Unassembled WGS sequence"/>
</dbReference>
<sequence>MSSTKPFHCIVDDTALTANITEIETWVARGAITLVIPLYTLERLHVLKKDASQIGQNARKAVKFLDKMTSGKSDLPNEPVIIQGPDEQYATWQEVEAHYKEDLTESRSRKTAEEKDTEKQSVTDTATKRSSGGALSQMLLDKLNFTGSVQAASPASTPPISPSSSEPQSSKTSPEVRAATMASADRSPVPPILKVLLNPVVWYVHEKQHGNSEVFFLTNSADTQHLARDFKVPTKTIHQMRSAIGMEAVSPEQTKASKKQRSSSNLTEVEVEPKTLFSYEDESEEEEVVFKPRGRGATRATANGRASMRNKHQPRSPRPSFSNNAAQTPTSATKPKIPIEEIDPDSFDRGGFGRGGGQLANVSNNVGNHVGQFGPNRAPNGPRGGFAPTGPSRGGHYRGRGGMERGGSTRGRGRLFVP</sequence>
<feature type="region of interest" description="Disordered" evidence="1">
    <location>
        <begin position="250"/>
        <end position="269"/>
    </location>
</feature>
<name>W2RR46_CYPE1</name>
<evidence type="ECO:0000313" key="3">
    <source>
        <dbReference type="Proteomes" id="UP000030752"/>
    </source>
</evidence>
<dbReference type="STRING" id="1220924.W2RR46"/>
<feature type="region of interest" description="Disordered" evidence="1">
    <location>
        <begin position="280"/>
        <end position="418"/>
    </location>
</feature>
<gene>
    <name evidence="2" type="ORF">HMPREF1541_06235</name>
</gene>
<dbReference type="OrthoDB" id="5361617at2759"/>
<dbReference type="Gene3D" id="3.40.50.1010">
    <property type="entry name" value="5'-nuclease"/>
    <property type="match status" value="1"/>
</dbReference>
<dbReference type="HOGENOM" id="CLU_612794_0_0_1"/>
<keyword evidence="3" id="KW-1185">Reference proteome</keyword>
<dbReference type="VEuPathDB" id="FungiDB:HMPREF1541_06235"/>
<organism evidence="2 3">
    <name type="scientific">Cyphellophora europaea (strain CBS 101466)</name>
    <name type="common">Phialophora europaea</name>
    <dbReference type="NCBI Taxonomy" id="1220924"/>
    <lineage>
        <taxon>Eukaryota</taxon>
        <taxon>Fungi</taxon>
        <taxon>Dikarya</taxon>
        <taxon>Ascomycota</taxon>
        <taxon>Pezizomycotina</taxon>
        <taxon>Eurotiomycetes</taxon>
        <taxon>Chaetothyriomycetidae</taxon>
        <taxon>Chaetothyriales</taxon>
        <taxon>Cyphellophoraceae</taxon>
        <taxon>Cyphellophora</taxon>
    </lineage>
</organism>
<dbReference type="AlphaFoldDB" id="W2RR46"/>
<feature type="compositionally biased region" description="Polar residues" evidence="1">
    <location>
        <begin position="319"/>
        <end position="333"/>
    </location>
</feature>
<reference evidence="2 3" key="1">
    <citation type="submission" date="2013-03" db="EMBL/GenBank/DDBJ databases">
        <title>The Genome Sequence of Phialophora europaea CBS 101466.</title>
        <authorList>
            <consortium name="The Broad Institute Genomics Platform"/>
            <person name="Cuomo C."/>
            <person name="de Hoog S."/>
            <person name="Gorbushina A."/>
            <person name="Walker B."/>
            <person name="Young S.K."/>
            <person name="Zeng Q."/>
            <person name="Gargeya S."/>
            <person name="Fitzgerald M."/>
            <person name="Haas B."/>
            <person name="Abouelleil A."/>
            <person name="Allen A.W."/>
            <person name="Alvarado L."/>
            <person name="Arachchi H.M."/>
            <person name="Berlin A.M."/>
            <person name="Chapman S.B."/>
            <person name="Gainer-Dewar J."/>
            <person name="Goldberg J."/>
            <person name="Griggs A."/>
            <person name="Gujja S."/>
            <person name="Hansen M."/>
            <person name="Howarth C."/>
            <person name="Imamovic A."/>
            <person name="Ireland A."/>
            <person name="Larimer J."/>
            <person name="McCowan C."/>
            <person name="Murphy C."/>
            <person name="Pearson M."/>
            <person name="Poon T.W."/>
            <person name="Priest M."/>
            <person name="Roberts A."/>
            <person name="Saif S."/>
            <person name="Shea T."/>
            <person name="Sisk P."/>
            <person name="Sykes S."/>
            <person name="Wortman J."/>
            <person name="Nusbaum C."/>
            <person name="Birren B."/>
        </authorList>
    </citation>
    <scope>NUCLEOTIDE SEQUENCE [LARGE SCALE GENOMIC DNA]</scope>
    <source>
        <strain evidence="2 3">CBS 101466</strain>
    </source>
</reference>
<protein>
    <recommendedName>
        <fullName evidence="4">PIN domain-containing protein</fullName>
    </recommendedName>
</protein>
<feature type="region of interest" description="Disordered" evidence="1">
    <location>
        <begin position="100"/>
        <end position="133"/>
    </location>
</feature>
<proteinExistence type="predicted"/>
<evidence type="ECO:0008006" key="4">
    <source>
        <dbReference type="Google" id="ProtNLM"/>
    </source>
</evidence>
<dbReference type="RefSeq" id="XP_008718793.1">
    <property type="nucleotide sequence ID" value="XM_008720571.1"/>
</dbReference>
<dbReference type="eggNOG" id="ENOG502S5VM">
    <property type="taxonomic scope" value="Eukaryota"/>
</dbReference>
<feature type="compositionally biased region" description="Basic and acidic residues" evidence="1">
    <location>
        <begin position="100"/>
        <end position="121"/>
    </location>
</feature>
<feature type="region of interest" description="Disordered" evidence="1">
    <location>
        <begin position="149"/>
        <end position="185"/>
    </location>
</feature>
<feature type="compositionally biased region" description="Polar residues" evidence="1">
    <location>
        <begin position="122"/>
        <end position="133"/>
    </location>
</feature>
<feature type="compositionally biased region" description="Low complexity" evidence="1">
    <location>
        <begin position="162"/>
        <end position="175"/>
    </location>
</feature>
<feature type="compositionally biased region" description="Low complexity" evidence="1">
    <location>
        <begin position="295"/>
        <end position="306"/>
    </location>
</feature>
<evidence type="ECO:0000313" key="2">
    <source>
        <dbReference type="EMBL" id="ETN38204.1"/>
    </source>
</evidence>
<dbReference type="GeneID" id="19973574"/>
<accession>W2RR46</accession>
<dbReference type="EMBL" id="KB822722">
    <property type="protein sequence ID" value="ETN38204.1"/>
    <property type="molecule type" value="Genomic_DNA"/>
</dbReference>
<evidence type="ECO:0000256" key="1">
    <source>
        <dbReference type="SAM" id="MobiDB-lite"/>
    </source>
</evidence>